<dbReference type="PANTHER" id="PTHR10357">
    <property type="entry name" value="ALPHA-AMYLASE FAMILY MEMBER"/>
    <property type="match status" value="1"/>
</dbReference>
<evidence type="ECO:0000313" key="5">
    <source>
        <dbReference type="EMBL" id="TWH76871.1"/>
    </source>
</evidence>
<proteinExistence type="inferred from homology"/>
<feature type="signal peptide" evidence="3">
    <location>
        <begin position="1"/>
        <end position="28"/>
    </location>
</feature>
<dbReference type="Pfam" id="PF00128">
    <property type="entry name" value="Alpha-amylase"/>
    <property type="match status" value="1"/>
</dbReference>
<dbReference type="GO" id="GO:0004556">
    <property type="term" value="F:alpha-amylase activity"/>
    <property type="evidence" value="ECO:0007669"/>
    <property type="project" value="TreeGrafter"/>
</dbReference>
<feature type="domain" description="Glycosyl hydrolase family 13 catalytic" evidence="4">
    <location>
        <begin position="48"/>
        <end position="454"/>
    </location>
</feature>
<dbReference type="Gene3D" id="3.20.20.80">
    <property type="entry name" value="Glycosidases"/>
    <property type="match status" value="1"/>
</dbReference>
<dbReference type="CDD" id="cd11332">
    <property type="entry name" value="AmyAc_OligoGlu_TS"/>
    <property type="match status" value="1"/>
</dbReference>
<keyword evidence="6" id="KW-1185">Reference proteome</keyword>
<protein>
    <submittedName>
        <fullName evidence="5">Alpha-glucosidase</fullName>
    </submittedName>
</protein>
<evidence type="ECO:0000259" key="4">
    <source>
        <dbReference type="SMART" id="SM00642"/>
    </source>
</evidence>
<dbReference type="RefSeq" id="WP_144570641.1">
    <property type="nucleotide sequence ID" value="NZ_VLKG01000002.1"/>
</dbReference>
<dbReference type="SUPFAM" id="SSF51445">
    <property type="entry name" value="(Trans)glycosidases"/>
    <property type="match status" value="1"/>
</dbReference>
<dbReference type="InterPro" id="IPR017853">
    <property type="entry name" value="GH"/>
</dbReference>
<dbReference type="AlphaFoldDB" id="A0A562J0Q2"/>
<comment type="similarity">
    <text evidence="1">Belongs to the glycosyl hydrolase 13 family.</text>
</comment>
<dbReference type="InterPro" id="IPR045857">
    <property type="entry name" value="O16G_dom_2"/>
</dbReference>
<keyword evidence="3" id="KW-0732">Signal</keyword>
<dbReference type="SMART" id="SM00642">
    <property type="entry name" value="Aamy"/>
    <property type="match status" value="1"/>
</dbReference>
<evidence type="ECO:0000256" key="3">
    <source>
        <dbReference type="SAM" id="SignalP"/>
    </source>
</evidence>
<accession>A0A562J0Q2</accession>
<dbReference type="OrthoDB" id="9805159at2"/>
<dbReference type="InterPro" id="IPR022567">
    <property type="entry name" value="DUF3459"/>
</dbReference>
<evidence type="ECO:0000313" key="6">
    <source>
        <dbReference type="Proteomes" id="UP000319627"/>
    </source>
</evidence>
<dbReference type="Gene3D" id="3.90.400.10">
    <property type="entry name" value="Oligo-1,6-glucosidase, Domain 2"/>
    <property type="match status" value="1"/>
</dbReference>
<dbReference type="EMBL" id="VLKG01000002">
    <property type="protein sequence ID" value="TWH76871.1"/>
    <property type="molecule type" value="Genomic_DNA"/>
</dbReference>
<dbReference type="InterPro" id="IPR006047">
    <property type="entry name" value="GH13_cat_dom"/>
</dbReference>
<reference evidence="5 6" key="1">
    <citation type="submission" date="2019-07" db="EMBL/GenBank/DDBJ databases">
        <title>Genomic Encyclopedia of Type Strains, Phase I: the one thousand microbial genomes (KMG-I) project.</title>
        <authorList>
            <person name="Kyrpides N."/>
        </authorList>
    </citation>
    <scope>NUCLEOTIDE SEQUENCE [LARGE SCALE GENOMIC DNA]</scope>
    <source>
        <strain evidence="5 6">DSM 375</strain>
    </source>
</reference>
<dbReference type="FunFam" id="3.90.400.10:FF:000001">
    <property type="entry name" value="Maltase A3, isoform A"/>
    <property type="match status" value="1"/>
</dbReference>
<name>A0A562J0Q2_9GAMM</name>
<dbReference type="Pfam" id="PF11941">
    <property type="entry name" value="DUF3459"/>
    <property type="match status" value="1"/>
</dbReference>
<gene>
    <name evidence="5" type="ORF">LX59_00916</name>
</gene>
<dbReference type="Proteomes" id="UP000319627">
    <property type="component" value="Unassembled WGS sequence"/>
</dbReference>
<dbReference type="PANTHER" id="PTHR10357:SF179">
    <property type="entry name" value="NEUTRAL AND BASIC AMINO ACID TRANSPORT PROTEIN RBAT"/>
    <property type="match status" value="1"/>
</dbReference>
<keyword evidence="2" id="KW-0325">Glycoprotein</keyword>
<dbReference type="GO" id="GO:0009313">
    <property type="term" value="P:oligosaccharide catabolic process"/>
    <property type="evidence" value="ECO:0007669"/>
    <property type="project" value="TreeGrafter"/>
</dbReference>
<evidence type="ECO:0000256" key="1">
    <source>
        <dbReference type="ARBA" id="ARBA00008061"/>
    </source>
</evidence>
<feature type="chain" id="PRO_5022189406" evidence="3">
    <location>
        <begin position="29"/>
        <end position="577"/>
    </location>
</feature>
<organism evidence="5 6">
    <name type="scientific">Azomonas agilis</name>
    <dbReference type="NCBI Taxonomy" id="116849"/>
    <lineage>
        <taxon>Bacteria</taxon>
        <taxon>Pseudomonadati</taxon>
        <taxon>Pseudomonadota</taxon>
        <taxon>Gammaproteobacteria</taxon>
        <taxon>Pseudomonadales</taxon>
        <taxon>Pseudomonadaceae</taxon>
        <taxon>Azomonas</taxon>
    </lineage>
</organism>
<sequence>MFRRKFLTTALATAVALSISSLYGSAYAANLQPTQPKEDWARDSVIYQIYPRSFADSDGDGIGDLPGIVSRLSYLDKLGVDALWLSPFYKSPQADAGYDVADYRLVDPMFGSNEDFERLLKESHARGMKVIVDLVPNHTSDEHAWFQAALKAKPGSPERARYIFRDGRGENGELPPNNWPSVFGQSAWDRVPGEKQWYLHLFDSKQPDLNWENPVVRAEFEQVLRFWLDRGVDGFRIDVAHGLIKEPKMADLVIEEGRENAGALVGPMWDQEGVHEIYRSWRKILDEYPGQRIMVAEAWVSPRERLAQYIRSDEMDQAFNFDYLMTQWDATAFKNVIDSSIALTTTVKAPTTWVTSNHDVVRAPSRYGYSLKDQGKYALPGNGIGPNTPQPDEALGLRRARALAMLTLALPGSTYIYQGEELGLPEHTTMEDKYRQDPMFLRTKGEEIGRDGCRVPLPWKADAPSFGFGPSNKTWLPQPASYAGYAVDRQEKQSDSTLNLYRNLLKLRHEHRLGDGKLHWVEADKDVLAFDNGDIRVVINLGEQTAALPSGSQVLLSSEALPEAGKLPASTAVWLKR</sequence>
<comment type="caution">
    <text evidence="5">The sequence shown here is derived from an EMBL/GenBank/DDBJ whole genome shotgun (WGS) entry which is preliminary data.</text>
</comment>
<evidence type="ECO:0000256" key="2">
    <source>
        <dbReference type="ARBA" id="ARBA00023180"/>
    </source>
</evidence>